<dbReference type="CDD" id="cd16119">
    <property type="entry name" value="UBX_UBXN6"/>
    <property type="match status" value="1"/>
</dbReference>
<proteinExistence type="predicted"/>
<protein>
    <recommendedName>
        <fullName evidence="2">UBX domain-containing protein</fullName>
    </recommendedName>
</protein>
<dbReference type="EMBL" id="CAJVCH010248752">
    <property type="protein sequence ID" value="CAG7733419.1"/>
    <property type="molecule type" value="Genomic_DNA"/>
</dbReference>
<dbReference type="CDD" id="cd10460">
    <property type="entry name" value="PUB_UBXD1"/>
    <property type="match status" value="1"/>
</dbReference>
<organism evidence="3 4">
    <name type="scientific">Allacma fusca</name>
    <dbReference type="NCBI Taxonomy" id="39272"/>
    <lineage>
        <taxon>Eukaryota</taxon>
        <taxon>Metazoa</taxon>
        <taxon>Ecdysozoa</taxon>
        <taxon>Arthropoda</taxon>
        <taxon>Hexapoda</taxon>
        <taxon>Collembola</taxon>
        <taxon>Symphypleona</taxon>
        <taxon>Sminthuridae</taxon>
        <taxon>Allacma</taxon>
    </lineage>
</organism>
<comment type="caution">
    <text evidence="3">The sequence shown here is derived from an EMBL/GenBank/DDBJ whole genome shotgun (WGS) entry which is preliminary data.</text>
</comment>
<dbReference type="PROSITE" id="PS50033">
    <property type="entry name" value="UBX"/>
    <property type="match status" value="1"/>
</dbReference>
<dbReference type="Pfam" id="PF00789">
    <property type="entry name" value="UBX"/>
    <property type="match status" value="1"/>
</dbReference>
<dbReference type="SMART" id="SM00580">
    <property type="entry name" value="PUG"/>
    <property type="match status" value="1"/>
</dbReference>
<dbReference type="SMART" id="SM00166">
    <property type="entry name" value="UBX"/>
    <property type="match status" value="1"/>
</dbReference>
<dbReference type="AlphaFoldDB" id="A0A8J2KD20"/>
<dbReference type="Proteomes" id="UP000708208">
    <property type="component" value="Unassembled WGS sequence"/>
</dbReference>
<dbReference type="OrthoDB" id="49605at2759"/>
<dbReference type="Pfam" id="PF09409">
    <property type="entry name" value="PUB"/>
    <property type="match status" value="1"/>
</dbReference>
<dbReference type="PANTHER" id="PTHR23153">
    <property type="entry name" value="UBX-RELATED"/>
    <property type="match status" value="1"/>
</dbReference>
<evidence type="ECO:0000259" key="2">
    <source>
        <dbReference type="PROSITE" id="PS50033"/>
    </source>
</evidence>
<evidence type="ECO:0000313" key="3">
    <source>
        <dbReference type="EMBL" id="CAG7733419.1"/>
    </source>
</evidence>
<reference evidence="3" key="1">
    <citation type="submission" date="2021-06" db="EMBL/GenBank/DDBJ databases">
        <authorList>
            <person name="Hodson N. C."/>
            <person name="Mongue J. A."/>
            <person name="Jaron S. K."/>
        </authorList>
    </citation>
    <scope>NUCLEOTIDE SEQUENCE</scope>
</reference>
<dbReference type="PANTHER" id="PTHR23153:SF38">
    <property type="entry name" value="UBX DOMAIN-CONTAINING PROTEIN 6"/>
    <property type="match status" value="1"/>
</dbReference>
<evidence type="ECO:0000313" key="4">
    <source>
        <dbReference type="Proteomes" id="UP000708208"/>
    </source>
</evidence>
<keyword evidence="4" id="KW-1185">Reference proteome</keyword>
<evidence type="ECO:0000256" key="1">
    <source>
        <dbReference type="SAM" id="MobiDB-lite"/>
    </source>
</evidence>
<name>A0A8J2KD20_9HEXA</name>
<accession>A0A8J2KD20</accession>
<feature type="compositionally biased region" description="Low complexity" evidence="1">
    <location>
        <begin position="40"/>
        <end position="49"/>
    </location>
</feature>
<dbReference type="InterPro" id="IPR001012">
    <property type="entry name" value="UBX_dom"/>
</dbReference>
<dbReference type="InterPro" id="IPR042774">
    <property type="entry name" value="UBXN6_PUB"/>
</dbReference>
<dbReference type="InterPro" id="IPR018997">
    <property type="entry name" value="PUB_domain"/>
</dbReference>
<sequence length="463" mass="52255">MDALKKFINKKKADSKFKTAGPGQRLSDSTSPGSHKNVASGRSSGQGSSAVKSPPRASAPTDEKRQAAMAALARIEKEKAKKGPSDPSDFLANRQLAFIKEQARKEIEAEQKLKNLELTSKSQQHTEEKEREHWKRTGEDVNPENLAVAGVYFTCPLLGPEVLPRHEIERNILQFLLEQPAEELGVTSCIMLHSCNKGRDKVQACVETLCKYLDNIIQNPEEQKFQKIKCSNKVFQEKVAHMVGVPQFLQACGFQKQLIKQEGGEEEEFYVFTLKNDVVSALTELRDTLKTTSPIRPELDRNLQVLMPAQVVHKKELPAEFYTLTPEEIKREQKLRTELLEQQLTLRTKAQRERDELREQRLYRYAVIRIRFPDGFTLQGTFAAKEKLGDIYEFVQENLALENVEFSLKKPGGDTLSDLEATLAESRLPPASIVNFKLESGLPSSGEVTYLKSDVLALVQTQE</sequence>
<gene>
    <name evidence="3" type="ORF">AFUS01_LOCUS21863</name>
</gene>
<dbReference type="GO" id="GO:0005737">
    <property type="term" value="C:cytoplasm"/>
    <property type="evidence" value="ECO:0007669"/>
    <property type="project" value="TreeGrafter"/>
</dbReference>
<feature type="domain" description="UBX" evidence="2">
    <location>
        <begin position="368"/>
        <end position="436"/>
    </location>
</feature>
<feature type="region of interest" description="Disordered" evidence="1">
    <location>
        <begin position="1"/>
        <end position="72"/>
    </location>
</feature>